<organism evidence="1 2">
    <name type="scientific">Sporosarcina ureae</name>
    <dbReference type="NCBI Taxonomy" id="1571"/>
    <lineage>
        <taxon>Bacteria</taxon>
        <taxon>Bacillati</taxon>
        <taxon>Bacillota</taxon>
        <taxon>Bacilli</taxon>
        <taxon>Bacillales</taxon>
        <taxon>Caryophanaceae</taxon>
        <taxon>Sporosarcina</taxon>
    </lineage>
</organism>
<accession>A0ABN4YJE2</accession>
<reference evidence="1 2" key="1">
    <citation type="submission" date="2016-04" db="EMBL/GenBank/DDBJ databases">
        <title>Comparative Genomics and Epigenetics of Sporosarcina ureae.</title>
        <authorList>
            <person name="Oliver A.S."/>
            <person name="Cooper K.K."/>
        </authorList>
    </citation>
    <scope>NUCLEOTIDE SEQUENCE [LARGE SCALE GENOMIC DNA]</scope>
    <source>
        <strain evidence="1 2">S204</strain>
    </source>
</reference>
<sequence length="149" mass="17313">MDRIKVGSYVLEIDENKTRQFYEKHHFITEDCDCDYCANYILACDTFSSEVKHLFNILGIDPRKEGEISEYMEMDDGTHLYGAFYHIVGKIIDGPQLQLLTNSEKGVSIPNCDEVEIDFNEKDLDLVPDDFPKPTVQFEIQLNIPWLLR</sequence>
<evidence type="ECO:0000313" key="2">
    <source>
        <dbReference type="Proteomes" id="UP000192486"/>
    </source>
</evidence>
<proteinExistence type="predicted"/>
<gene>
    <name evidence="1" type="ORF">SporoS204_01265</name>
</gene>
<keyword evidence="2" id="KW-1185">Reference proteome</keyword>
<dbReference type="Proteomes" id="UP000192486">
    <property type="component" value="Chromosome"/>
</dbReference>
<evidence type="ECO:0000313" key="1">
    <source>
        <dbReference type="EMBL" id="ARF12922.1"/>
    </source>
</evidence>
<name>A0ABN4YJE2_SPOUR</name>
<dbReference type="EMBL" id="CP015108">
    <property type="protein sequence ID" value="ARF12922.1"/>
    <property type="molecule type" value="Genomic_DNA"/>
</dbReference>
<dbReference type="RefSeq" id="WP_029053867.1">
    <property type="nucleotide sequence ID" value="NZ_CP015108.1"/>
</dbReference>
<protein>
    <submittedName>
        <fullName evidence="1">Uncharacterized protein</fullName>
    </submittedName>
</protein>